<name>A0AAE0BQJ9_9CHLO</name>
<dbReference type="Pfam" id="PF01987">
    <property type="entry name" value="AIM24"/>
    <property type="match status" value="1"/>
</dbReference>
<organism evidence="1 2">
    <name type="scientific">Cymbomonas tetramitiformis</name>
    <dbReference type="NCBI Taxonomy" id="36881"/>
    <lineage>
        <taxon>Eukaryota</taxon>
        <taxon>Viridiplantae</taxon>
        <taxon>Chlorophyta</taxon>
        <taxon>Pyramimonadophyceae</taxon>
        <taxon>Pyramimonadales</taxon>
        <taxon>Pyramimonadaceae</taxon>
        <taxon>Cymbomonas</taxon>
    </lineage>
</organism>
<dbReference type="Gene3D" id="3.60.160.10">
    <property type="entry name" value="Mitochondrial biogenesis AIM24"/>
    <property type="match status" value="1"/>
</dbReference>
<dbReference type="InterPro" id="IPR002838">
    <property type="entry name" value="AIM24"/>
</dbReference>
<keyword evidence="2" id="KW-1185">Reference proteome</keyword>
<accession>A0AAE0BQJ9</accession>
<evidence type="ECO:0000313" key="2">
    <source>
        <dbReference type="Proteomes" id="UP001190700"/>
    </source>
</evidence>
<protein>
    <recommendedName>
        <fullName evidence="3">AIM24 family protein</fullName>
    </recommendedName>
</protein>
<evidence type="ECO:0008006" key="3">
    <source>
        <dbReference type="Google" id="ProtNLM"/>
    </source>
</evidence>
<proteinExistence type="predicted"/>
<sequence>MSTDARQPRVTIHGEIATVILQEGERLRSQYDSTIGRNTAISAALVGEGKGLLAKLSTSVAVKALGDENAIGQWFEGPGEVLLSCPGLPEQIAEINLDSSEEIIFKKGSWLASTSGISITPTFESVGSAVWNAIRGNLGNSLLLRARAEKAGRLLLSSVGNIHHKTLSDGETYKVDNGNLLAWTSSAESAILPCGGNEAWYM</sequence>
<evidence type="ECO:0000313" key="1">
    <source>
        <dbReference type="EMBL" id="KAK3240284.1"/>
    </source>
</evidence>
<gene>
    <name evidence="1" type="ORF">CYMTET_49858</name>
</gene>
<reference evidence="1 2" key="1">
    <citation type="journal article" date="2015" name="Genome Biol. Evol.">
        <title>Comparative Genomics of a Bacterivorous Green Alga Reveals Evolutionary Causalities and Consequences of Phago-Mixotrophic Mode of Nutrition.</title>
        <authorList>
            <person name="Burns J.A."/>
            <person name="Paasch A."/>
            <person name="Narechania A."/>
            <person name="Kim E."/>
        </authorList>
    </citation>
    <scope>NUCLEOTIDE SEQUENCE [LARGE SCALE GENOMIC DNA]</scope>
    <source>
        <strain evidence="1 2">PLY_AMNH</strain>
    </source>
</reference>
<dbReference type="Proteomes" id="UP001190700">
    <property type="component" value="Unassembled WGS sequence"/>
</dbReference>
<dbReference type="InterPro" id="IPR016031">
    <property type="entry name" value="Trp_RNA-bd_attenuator-like_dom"/>
</dbReference>
<dbReference type="AlphaFoldDB" id="A0AAE0BQJ9"/>
<dbReference type="EMBL" id="LGRX02033685">
    <property type="protein sequence ID" value="KAK3240284.1"/>
    <property type="molecule type" value="Genomic_DNA"/>
</dbReference>
<comment type="caution">
    <text evidence="1">The sequence shown here is derived from an EMBL/GenBank/DDBJ whole genome shotgun (WGS) entry which is preliminary data.</text>
</comment>
<dbReference type="InterPro" id="IPR036983">
    <property type="entry name" value="AIM24_sf"/>
</dbReference>
<dbReference type="SUPFAM" id="SSF51219">
    <property type="entry name" value="TRAP-like"/>
    <property type="match status" value="1"/>
</dbReference>